<dbReference type="KEGG" id="dsc:ABOD76_13565"/>
<feature type="transmembrane region" description="Helical" evidence="1">
    <location>
        <begin position="104"/>
        <end position="121"/>
    </location>
</feature>
<feature type="transmembrane region" description="Helical" evidence="1">
    <location>
        <begin position="326"/>
        <end position="342"/>
    </location>
</feature>
<feature type="transmembrane region" description="Helical" evidence="1">
    <location>
        <begin position="78"/>
        <end position="98"/>
    </location>
</feature>
<feature type="transmembrane region" description="Helical" evidence="1">
    <location>
        <begin position="45"/>
        <end position="66"/>
    </location>
</feature>
<protein>
    <submittedName>
        <fullName evidence="2">Low temperature requirement protein A</fullName>
    </submittedName>
</protein>
<dbReference type="PANTHER" id="PTHR36840">
    <property type="entry name" value="BLL5714 PROTEIN"/>
    <property type="match status" value="1"/>
</dbReference>
<feature type="transmembrane region" description="Helical" evidence="1">
    <location>
        <begin position="259"/>
        <end position="283"/>
    </location>
</feature>
<keyword evidence="1" id="KW-0472">Membrane</keyword>
<feature type="transmembrane region" description="Helical" evidence="1">
    <location>
        <begin position="187"/>
        <end position="211"/>
    </location>
</feature>
<keyword evidence="1" id="KW-1133">Transmembrane helix</keyword>
<evidence type="ECO:0000256" key="1">
    <source>
        <dbReference type="SAM" id="Phobius"/>
    </source>
</evidence>
<accession>A0AAU7U7Y7</accession>
<name>A0AAU7U7Y7_9DEIO</name>
<feature type="transmembrane region" description="Helical" evidence="1">
    <location>
        <begin position="348"/>
        <end position="365"/>
    </location>
</feature>
<dbReference type="Pfam" id="PF06772">
    <property type="entry name" value="LtrA"/>
    <property type="match status" value="1"/>
</dbReference>
<feature type="transmembrane region" description="Helical" evidence="1">
    <location>
        <begin position="133"/>
        <end position="152"/>
    </location>
</feature>
<keyword evidence="1" id="KW-0812">Transmembrane</keyword>
<dbReference type="EMBL" id="CP158299">
    <property type="protein sequence ID" value="XBV84468.1"/>
    <property type="molecule type" value="Genomic_DNA"/>
</dbReference>
<feature type="transmembrane region" description="Helical" evidence="1">
    <location>
        <begin position="295"/>
        <end position="314"/>
    </location>
</feature>
<feature type="transmembrane region" description="Helical" evidence="1">
    <location>
        <begin position="217"/>
        <end position="238"/>
    </location>
</feature>
<feature type="transmembrane region" description="Helical" evidence="1">
    <location>
        <begin position="158"/>
        <end position="175"/>
    </location>
</feature>
<reference evidence="2" key="1">
    <citation type="submission" date="2024-06" db="EMBL/GenBank/DDBJ databases">
        <title>Draft Genome Sequence of Deinococcus sonorensis Type Strain KR-87, a Biofilm Producing Representative of the Genus Deinococcus.</title>
        <authorList>
            <person name="Boren L.S."/>
            <person name="Grosso R.A."/>
            <person name="Hugenberg-Cox A.N."/>
            <person name="Hill J.T.E."/>
            <person name="Albert C.M."/>
            <person name="Tuohy J.M."/>
        </authorList>
    </citation>
    <scope>NUCLEOTIDE SEQUENCE</scope>
    <source>
        <strain evidence="2">KR-87</strain>
    </source>
</reference>
<dbReference type="RefSeq" id="WP_350242505.1">
    <property type="nucleotide sequence ID" value="NZ_CP158299.1"/>
</dbReference>
<sequence>MSGVQAAKAPTIERVGTLELFLDLVFVFTITQLSALVAHPHGPEGYARAALVLAVTWWIYSGYAWLTSNVRTDAVKHRLLIIGGMAGFLVMALAIPEVFGHDGVAFGLGYLLVTLVHAGLFRRAPGSSSRAILGIAPFNLASVLLVLTAGFALSPWKWALWMAAVGVVALTSAFRRESGFTLSPAHFVERHGLVIIVALGESIVAIGVGLGDRALSAPVLLAALLTLALSAALWWSYFDHDDHLAESALARAPAERRPRMALNGFGYGHYLMIAGIVLLASGVKLGVADPLRPEAAAAWNLGAGLALYLLGDVLYRRVVQIGPGRLRLVVAALMLLGVPLGLRWGTEVQLAFGVVLLVAMLMLEARRSPAQS</sequence>
<proteinExistence type="predicted"/>
<feature type="transmembrane region" description="Helical" evidence="1">
    <location>
        <begin position="20"/>
        <end position="39"/>
    </location>
</feature>
<evidence type="ECO:0000313" key="2">
    <source>
        <dbReference type="EMBL" id="XBV84468.1"/>
    </source>
</evidence>
<dbReference type="PANTHER" id="PTHR36840:SF1">
    <property type="entry name" value="BLL5714 PROTEIN"/>
    <property type="match status" value="1"/>
</dbReference>
<dbReference type="AlphaFoldDB" id="A0AAU7U7Y7"/>
<dbReference type="InterPro" id="IPR010640">
    <property type="entry name" value="Low_temperature_requirement_A"/>
</dbReference>
<organism evidence="2">
    <name type="scientific">Deinococcus sonorensis KR-87</name>
    <dbReference type="NCBI Taxonomy" id="694439"/>
    <lineage>
        <taxon>Bacteria</taxon>
        <taxon>Thermotogati</taxon>
        <taxon>Deinococcota</taxon>
        <taxon>Deinococci</taxon>
        <taxon>Deinococcales</taxon>
        <taxon>Deinococcaceae</taxon>
        <taxon>Deinococcus</taxon>
    </lineage>
</organism>
<gene>
    <name evidence="2" type="ORF">ABOD76_13565</name>
</gene>